<dbReference type="InterPro" id="IPR045276">
    <property type="entry name" value="YbiO_bact"/>
</dbReference>
<feature type="domain" description="Mechanosensitive ion channel transmembrane helices 2/3" evidence="11">
    <location>
        <begin position="501"/>
        <end position="540"/>
    </location>
</feature>
<dbReference type="OrthoDB" id="6500477at2"/>
<evidence type="ECO:0000256" key="3">
    <source>
        <dbReference type="ARBA" id="ARBA00022475"/>
    </source>
</evidence>
<dbReference type="SUPFAM" id="SSF82689">
    <property type="entry name" value="Mechanosensitive channel protein MscS (YggB), C-terminal domain"/>
    <property type="match status" value="1"/>
</dbReference>
<keyword evidence="3" id="KW-1003">Cell membrane</keyword>
<evidence type="ECO:0000256" key="5">
    <source>
        <dbReference type="ARBA" id="ARBA00022989"/>
    </source>
</evidence>
<feature type="domain" description="Moderate conductance mechanosensitive channel YbiO-like transmembrane helix 1" evidence="12">
    <location>
        <begin position="361"/>
        <end position="439"/>
    </location>
</feature>
<dbReference type="Pfam" id="PF21088">
    <property type="entry name" value="MS_channel_1st"/>
    <property type="match status" value="1"/>
</dbReference>
<dbReference type="InterPro" id="IPR011066">
    <property type="entry name" value="MscS_channel_C_sf"/>
</dbReference>
<dbReference type="SUPFAM" id="SSF50182">
    <property type="entry name" value="Sm-like ribonucleoproteins"/>
    <property type="match status" value="1"/>
</dbReference>
<sequence length="760" mass="83418" precursor="true">MMRMGGLPLILTLFLSVFSINQVWADEAASGSESKLSSELLADMLENPETRQQLIDELRQQSADTPAMSEAEAEQSPSFARQIADDTQKVAQDLVSTIGRSVQAVSTLGSEQSSHTWSTMLTDLGYLFVVIAATLVVFWLVRGIARKIFFRVNQWAENTHRDAIIRRTLAIIASIIVDLIVVAIAWVAGYAVALFAVGSDGEMQITQTLFLNAFLAIEVFKVLLRSIFAPKNAGLRWLPMMDETAHYWHSWLNRLTNFIGYGVLLVVPVVANTFSEAVAQLLSVIIVLFAFVYAVLTIWHQRTPVKNQLQLEARAATFSLSRIGLGMLARSWHILATIYFAVLAGTMLLQPATALPVILMATVQTLAAIVMGLLLVNLAATYLNQPLQIQSRLQTQYPMLETRLNSFMPKIFQTFRIVVLIAVVAVVLDAWNLFNLPAWLASPVGLHVVATLLTVAAILVVAMLIWIALASWIEHRLNPQGEGDGPTAREKTLLTIFRNASAIALIIMTLMIVLSEIGINIGPLLAGAGVLGLAIGFGAQKLVQDVITGVFIQMENAISVGDVVTAGGLSGTAEKLTIRSMGMRDLSGTYHVIPFSSVDIVSNYMRGFAYHVGEYGVAYREDTDEVIIKLREAFDELLANDEHRSKLLSDELEVHGVTALADSAVNIRVRIKTLPGSQWGIGREYNRLVKRHLDAAGIEIPFPHLTLYFGEDKDGKAPPAPIRVMDMPKKLQQQAESSPQAGSDKRSEANPSYKGDFDEE</sequence>
<dbReference type="KEGG" id="mec:Q7C_652"/>
<feature type="transmembrane region" description="Helical" evidence="8">
    <location>
        <begin position="358"/>
        <end position="383"/>
    </location>
</feature>
<dbReference type="PANTHER" id="PTHR30460:SF0">
    <property type="entry name" value="MODERATE CONDUCTANCE MECHANOSENSITIVE CHANNEL YBIO"/>
    <property type="match status" value="1"/>
</dbReference>
<dbReference type="GO" id="GO:0005886">
    <property type="term" value="C:plasma membrane"/>
    <property type="evidence" value="ECO:0007669"/>
    <property type="project" value="UniProtKB-SubCell"/>
</dbReference>
<evidence type="ECO:0000256" key="6">
    <source>
        <dbReference type="ARBA" id="ARBA00023136"/>
    </source>
</evidence>
<feature type="domain" description="Mechanosensitive ion channel MscS" evidence="9">
    <location>
        <begin position="542"/>
        <end position="604"/>
    </location>
</feature>
<dbReference type="PATRIC" id="fig|754477.3.peg.644"/>
<dbReference type="EMBL" id="CP003380">
    <property type="protein sequence ID" value="AFJ01823.1"/>
    <property type="molecule type" value="Genomic_DNA"/>
</dbReference>
<dbReference type="HOGENOM" id="CLU_013626_2_0_6"/>
<evidence type="ECO:0000313" key="13">
    <source>
        <dbReference type="EMBL" id="AFJ01823.1"/>
    </source>
</evidence>
<evidence type="ECO:0000259" key="11">
    <source>
        <dbReference type="Pfam" id="PF21088"/>
    </source>
</evidence>
<dbReference type="InterPro" id="IPR023408">
    <property type="entry name" value="MscS_beta-dom_sf"/>
</dbReference>
<feature type="transmembrane region" description="Helical" evidence="8">
    <location>
        <begin position="169"/>
        <end position="197"/>
    </location>
</feature>
<evidence type="ECO:0000256" key="2">
    <source>
        <dbReference type="ARBA" id="ARBA00008017"/>
    </source>
</evidence>
<dbReference type="AlphaFoldDB" id="I1YFY0"/>
<feature type="transmembrane region" description="Helical" evidence="8">
    <location>
        <begin position="251"/>
        <end position="271"/>
    </location>
</feature>
<keyword evidence="6 8" id="KW-0472">Membrane</keyword>
<dbReference type="STRING" id="754477.Q7C_652"/>
<keyword evidence="14" id="KW-1185">Reference proteome</keyword>
<feature type="transmembrane region" description="Helical" evidence="8">
    <location>
        <begin position="124"/>
        <end position="141"/>
    </location>
</feature>
<comment type="similarity">
    <text evidence="2">Belongs to the MscS (TC 1.A.23) family.</text>
</comment>
<dbReference type="Pfam" id="PF21082">
    <property type="entry name" value="MS_channel_3rd"/>
    <property type="match status" value="1"/>
</dbReference>
<dbReference type="InterPro" id="IPR011014">
    <property type="entry name" value="MscS_channel_TM-2"/>
</dbReference>
<dbReference type="SUPFAM" id="SSF82861">
    <property type="entry name" value="Mechanosensitive channel protein MscS (YggB), transmembrane region"/>
    <property type="match status" value="1"/>
</dbReference>
<feature type="compositionally biased region" description="Polar residues" evidence="7">
    <location>
        <begin position="731"/>
        <end position="741"/>
    </location>
</feature>
<evidence type="ECO:0000256" key="1">
    <source>
        <dbReference type="ARBA" id="ARBA00004651"/>
    </source>
</evidence>
<dbReference type="Pfam" id="PF00924">
    <property type="entry name" value="MS_channel_2nd"/>
    <property type="match status" value="1"/>
</dbReference>
<dbReference type="eggNOG" id="COG0668">
    <property type="taxonomic scope" value="Bacteria"/>
</dbReference>
<reference evidence="13 14" key="1">
    <citation type="journal article" date="2012" name="J. Bacteriol.">
        <title>Complete genome sequences of Methylophaga sp. strain JAM1 and Methylophaga sp. strain JAM7.</title>
        <authorList>
            <person name="Villeneuve C."/>
            <person name="Martineau C."/>
            <person name="Mauffrey F."/>
            <person name="Villemur R."/>
        </authorList>
    </citation>
    <scope>NUCLEOTIDE SEQUENCE [LARGE SCALE GENOMIC DNA]</scope>
    <source>
        <strain evidence="13 14">JAM7</strain>
    </source>
</reference>
<feature type="transmembrane region" description="Helical" evidence="8">
    <location>
        <begin position="493"/>
        <end position="515"/>
    </location>
</feature>
<evidence type="ECO:0000313" key="14">
    <source>
        <dbReference type="Proteomes" id="UP000009145"/>
    </source>
</evidence>
<dbReference type="Pfam" id="PF25392">
    <property type="entry name" value="MS_channel_TM1"/>
    <property type="match status" value="1"/>
</dbReference>
<dbReference type="PANTHER" id="PTHR30460">
    <property type="entry name" value="MODERATE CONDUCTANCE MECHANOSENSITIVE CHANNEL YBIO"/>
    <property type="match status" value="1"/>
</dbReference>
<dbReference type="Gene3D" id="2.30.30.60">
    <property type="match status" value="1"/>
</dbReference>
<dbReference type="Gene3D" id="1.10.287.1260">
    <property type="match status" value="1"/>
</dbReference>
<keyword evidence="4 8" id="KW-0812">Transmembrane</keyword>
<feature type="transmembrane region" description="Helical" evidence="8">
    <location>
        <begin position="521"/>
        <end position="539"/>
    </location>
</feature>
<feature type="transmembrane region" description="Helical" evidence="8">
    <location>
        <begin position="415"/>
        <end position="434"/>
    </location>
</feature>
<keyword evidence="5 8" id="KW-1133">Transmembrane helix</keyword>
<feature type="transmembrane region" description="Helical" evidence="8">
    <location>
        <begin position="277"/>
        <end position="299"/>
    </location>
</feature>
<dbReference type="InterPro" id="IPR006685">
    <property type="entry name" value="MscS_channel_2nd"/>
</dbReference>
<dbReference type="GO" id="GO:0008381">
    <property type="term" value="F:mechanosensitive monoatomic ion channel activity"/>
    <property type="evidence" value="ECO:0007669"/>
    <property type="project" value="InterPro"/>
</dbReference>
<organism evidence="13 14">
    <name type="scientific">Methylophaga frappieri (strain ATCC BAA-2434 / DSM 25690 / JAM7)</name>
    <dbReference type="NCBI Taxonomy" id="754477"/>
    <lineage>
        <taxon>Bacteria</taxon>
        <taxon>Pseudomonadati</taxon>
        <taxon>Pseudomonadota</taxon>
        <taxon>Gammaproteobacteria</taxon>
        <taxon>Thiotrichales</taxon>
        <taxon>Piscirickettsiaceae</taxon>
        <taxon>Methylophaga</taxon>
    </lineage>
</organism>
<name>I1YFY0_METFJ</name>
<dbReference type="InterPro" id="IPR010920">
    <property type="entry name" value="LSM_dom_sf"/>
</dbReference>
<gene>
    <name evidence="13" type="ordered locus">Q7C_652</name>
</gene>
<protein>
    <submittedName>
        <fullName evidence="13">Potassium efflux system KefA protein / Small-conductance mechanosensitive channel</fullName>
    </submittedName>
</protein>
<proteinExistence type="inferred from homology"/>
<accession>I1YFY0</accession>
<feature type="domain" description="Mechanosensitive ion channel MscS C-terminal" evidence="10">
    <location>
        <begin position="615"/>
        <end position="700"/>
    </location>
</feature>
<evidence type="ECO:0000259" key="10">
    <source>
        <dbReference type="Pfam" id="PF21082"/>
    </source>
</evidence>
<feature type="region of interest" description="Disordered" evidence="7">
    <location>
        <begin position="717"/>
        <end position="760"/>
    </location>
</feature>
<dbReference type="Gene3D" id="3.30.70.100">
    <property type="match status" value="1"/>
</dbReference>
<evidence type="ECO:0000256" key="7">
    <source>
        <dbReference type="SAM" id="MobiDB-lite"/>
    </source>
</evidence>
<dbReference type="InterPro" id="IPR057485">
    <property type="entry name" value="YbiO-like_TM1"/>
</dbReference>
<feature type="transmembrane region" description="Helical" evidence="8">
    <location>
        <begin position="446"/>
        <end position="472"/>
    </location>
</feature>
<feature type="transmembrane region" description="Helical" evidence="8">
    <location>
        <begin position="332"/>
        <end position="352"/>
    </location>
</feature>
<comment type="subcellular location">
    <subcellularLocation>
        <location evidence="1">Cell membrane</location>
        <topology evidence="1">Multi-pass membrane protein</topology>
    </subcellularLocation>
</comment>
<evidence type="ECO:0000256" key="8">
    <source>
        <dbReference type="SAM" id="Phobius"/>
    </source>
</evidence>
<dbReference type="Proteomes" id="UP000009145">
    <property type="component" value="Chromosome"/>
</dbReference>
<evidence type="ECO:0000259" key="12">
    <source>
        <dbReference type="Pfam" id="PF25392"/>
    </source>
</evidence>
<evidence type="ECO:0000256" key="4">
    <source>
        <dbReference type="ARBA" id="ARBA00022692"/>
    </source>
</evidence>
<dbReference type="InterPro" id="IPR049142">
    <property type="entry name" value="MS_channel_1st"/>
</dbReference>
<feature type="transmembrane region" description="Helical" evidence="8">
    <location>
        <begin position="209"/>
        <end position="230"/>
    </location>
</feature>
<dbReference type="InterPro" id="IPR049278">
    <property type="entry name" value="MS_channel_C"/>
</dbReference>
<evidence type="ECO:0000259" key="9">
    <source>
        <dbReference type="Pfam" id="PF00924"/>
    </source>
</evidence>